<dbReference type="Pfam" id="PF00646">
    <property type="entry name" value="F-box"/>
    <property type="match status" value="1"/>
</dbReference>
<organism evidence="5 6">
    <name type="scientific">Aspergillus sydowii CBS 593.65</name>
    <dbReference type="NCBI Taxonomy" id="1036612"/>
    <lineage>
        <taxon>Eukaryota</taxon>
        <taxon>Fungi</taxon>
        <taxon>Dikarya</taxon>
        <taxon>Ascomycota</taxon>
        <taxon>Pezizomycotina</taxon>
        <taxon>Eurotiomycetes</taxon>
        <taxon>Eurotiomycetidae</taxon>
        <taxon>Eurotiales</taxon>
        <taxon>Aspergillaceae</taxon>
        <taxon>Aspergillus</taxon>
        <taxon>Aspergillus subgen. Nidulantes</taxon>
    </lineage>
</organism>
<name>A0A1L9TK48_9EURO</name>
<dbReference type="SUPFAM" id="SSF48403">
    <property type="entry name" value="Ankyrin repeat"/>
    <property type="match status" value="1"/>
</dbReference>
<dbReference type="PANTHER" id="PTHR24171">
    <property type="entry name" value="ANKYRIN REPEAT DOMAIN-CONTAINING PROTEIN 39-RELATED"/>
    <property type="match status" value="1"/>
</dbReference>
<dbReference type="PROSITE" id="PS50297">
    <property type="entry name" value="ANK_REP_REGION"/>
    <property type="match status" value="2"/>
</dbReference>
<dbReference type="Pfam" id="PF12796">
    <property type="entry name" value="Ank_2"/>
    <property type="match status" value="2"/>
</dbReference>
<dbReference type="VEuPathDB" id="FungiDB:ASPSYDRAFT_1175191"/>
<feature type="domain" description="F-box" evidence="4">
    <location>
        <begin position="3"/>
        <end position="37"/>
    </location>
</feature>
<evidence type="ECO:0000256" key="3">
    <source>
        <dbReference type="PROSITE-ProRule" id="PRU00023"/>
    </source>
</evidence>
<keyword evidence="6" id="KW-1185">Reference proteome</keyword>
<dbReference type="EMBL" id="KV878585">
    <property type="protein sequence ID" value="OJJ59806.1"/>
    <property type="molecule type" value="Genomic_DNA"/>
</dbReference>
<dbReference type="RefSeq" id="XP_040703612.1">
    <property type="nucleotide sequence ID" value="XM_040840298.1"/>
</dbReference>
<evidence type="ECO:0000256" key="2">
    <source>
        <dbReference type="ARBA" id="ARBA00023043"/>
    </source>
</evidence>
<keyword evidence="1" id="KW-0677">Repeat</keyword>
<accession>A0A1L9TK48</accession>
<dbReference type="InterPro" id="IPR001810">
    <property type="entry name" value="F-box_dom"/>
</dbReference>
<evidence type="ECO:0000259" key="4">
    <source>
        <dbReference type="PROSITE" id="PS50181"/>
    </source>
</evidence>
<keyword evidence="2 3" id="KW-0040">ANK repeat</keyword>
<dbReference type="SMART" id="SM00248">
    <property type="entry name" value="ANK"/>
    <property type="match status" value="5"/>
</dbReference>
<dbReference type="AlphaFoldDB" id="A0A1L9TK48"/>
<reference evidence="6" key="1">
    <citation type="journal article" date="2017" name="Genome Biol.">
        <title>Comparative genomics reveals high biological diversity and specific adaptations in the industrially and medically important fungal genus Aspergillus.</title>
        <authorList>
            <person name="de Vries R.P."/>
            <person name="Riley R."/>
            <person name="Wiebenga A."/>
            <person name="Aguilar-Osorio G."/>
            <person name="Amillis S."/>
            <person name="Uchima C.A."/>
            <person name="Anderluh G."/>
            <person name="Asadollahi M."/>
            <person name="Askin M."/>
            <person name="Barry K."/>
            <person name="Battaglia E."/>
            <person name="Bayram O."/>
            <person name="Benocci T."/>
            <person name="Braus-Stromeyer S.A."/>
            <person name="Caldana C."/>
            <person name="Canovas D."/>
            <person name="Cerqueira G.C."/>
            <person name="Chen F."/>
            <person name="Chen W."/>
            <person name="Choi C."/>
            <person name="Clum A."/>
            <person name="Dos Santos R.A."/>
            <person name="Damasio A.R."/>
            <person name="Diallinas G."/>
            <person name="Emri T."/>
            <person name="Fekete E."/>
            <person name="Flipphi M."/>
            <person name="Freyberg S."/>
            <person name="Gallo A."/>
            <person name="Gournas C."/>
            <person name="Habgood R."/>
            <person name="Hainaut M."/>
            <person name="Harispe M.L."/>
            <person name="Henrissat B."/>
            <person name="Hilden K.S."/>
            <person name="Hope R."/>
            <person name="Hossain A."/>
            <person name="Karabika E."/>
            <person name="Karaffa L."/>
            <person name="Karanyi Z."/>
            <person name="Krasevec N."/>
            <person name="Kuo A."/>
            <person name="Kusch H."/>
            <person name="LaButti K."/>
            <person name="Lagendijk E.L."/>
            <person name="Lapidus A."/>
            <person name="Levasseur A."/>
            <person name="Lindquist E."/>
            <person name="Lipzen A."/>
            <person name="Logrieco A.F."/>
            <person name="MacCabe A."/>
            <person name="Maekelae M.R."/>
            <person name="Malavazi I."/>
            <person name="Melin P."/>
            <person name="Meyer V."/>
            <person name="Mielnichuk N."/>
            <person name="Miskei M."/>
            <person name="Molnar A.P."/>
            <person name="Mule G."/>
            <person name="Ngan C.Y."/>
            <person name="Orejas M."/>
            <person name="Orosz E."/>
            <person name="Ouedraogo J.P."/>
            <person name="Overkamp K.M."/>
            <person name="Park H.-S."/>
            <person name="Perrone G."/>
            <person name="Piumi F."/>
            <person name="Punt P.J."/>
            <person name="Ram A.F."/>
            <person name="Ramon A."/>
            <person name="Rauscher S."/>
            <person name="Record E."/>
            <person name="Riano-Pachon D.M."/>
            <person name="Robert V."/>
            <person name="Roehrig J."/>
            <person name="Ruller R."/>
            <person name="Salamov A."/>
            <person name="Salih N.S."/>
            <person name="Samson R.A."/>
            <person name="Sandor E."/>
            <person name="Sanguinetti M."/>
            <person name="Schuetze T."/>
            <person name="Sepcic K."/>
            <person name="Shelest E."/>
            <person name="Sherlock G."/>
            <person name="Sophianopoulou V."/>
            <person name="Squina F.M."/>
            <person name="Sun H."/>
            <person name="Susca A."/>
            <person name="Todd R.B."/>
            <person name="Tsang A."/>
            <person name="Unkles S.E."/>
            <person name="van de Wiele N."/>
            <person name="van Rossen-Uffink D."/>
            <person name="Oliveira J.V."/>
            <person name="Vesth T.C."/>
            <person name="Visser J."/>
            <person name="Yu J.-H."/>
            <person name="Zhou M."/>
            <person name="Andersen M.R."/>
            <person name="Archer D.B."/>
            <person name="Baker S.E."/>
            <person name="Benoit I."/>
            <person name="Brakhage A.A."/>
            <person name="Braus G.H."/>
            <person name="Fischer R."/>
            <person name="Frisvad J.C."/>
            <person name="Goldman G.H."/>
            <person name="Houbraken J."/>
            <person name="Oakley B."/>
            <person name="Pocsi I."/>
            <person name="Scazzocchio C."/>
            <person name="Seiboth B."/>
            <person name="vanKuyk P.A."/>
            <person name="Wortman J."/>
            <person name="Dyer P.S."/>
            <person name="Grigoriev I.V."/>
        </authorList>
    </citation>
    <scope>NUCLEOTIDE SEQUENCE [LARGE SCALE GENOMIC DNA]</scope>
    <source>
        <strain evidence="6">CBS 593.65</strain>
    </source>
</reference>
<dbReference type="PROSITE" id="PS50181">
    <property type="entry name" value="FBOX"/>
    <property type="match status" value="1"/>
</dbReference>
<dbReference type="Proteomes" id="UP000184356">
    <property type="component" value="Unassembled WGS sequence"/>
</dbReference>
<dbReference type="STRING" id="1036612.A0A1L9TK48"/>
<gene>
    <name evidence="5" type="ORF">ASPSYDRAFT_1175191</name>
</gene>
<dbReference type="GeneID" id="63756371"/>
<dbReference type="InterPro" id="IPR002110">
    <property type="entry name" value="Ankyrin_rpt"/>
</dbReference>
<proteinExistence type="predicted"/>
<dbReference type="InterPro" id="IPR036770">
    <property type="entry name" value="Ankyrin_rpt-contain_sf"/>
</dbReference>
<evidence type="ECO:0000256" key="1">
    <source>
        <dbReference type="ARBA" id="ARBA00022737"/>
    </source>
</evidence>
<feature type="repeat" description="ANK" evidence="3">
    <location>
        <begin position="244"/>
        <end position="276"/>
    </location>
</feature>
<dbReference type="PROSITE" id="PS50088">
    <property type="entry name" value="ANK_REPEAT"/>
    <property type="match status" value="2"/>
</dbReference>
<dbReference type="OrthoDB" id="4464097at2759"/>
<evidence type="ECO:0000313" key="5">
    <source>
        <dbReference type="EMBL" id="OJJ59806.1"/>
    </source>
</evidence>
<protein>
    <recommendedName>
        <fullName evidence="4">F-box domain-containing protein</fullName>
    </recommendedName>
</protein>
<sequence length="390" mass="43590">MDHRHPFNLPAELIYMILEYLSLPDYFSIARVSLRARCFTLPTIQSLTLQEKLDELGRAVDDDNHGNILELIPMLRHEISARKEKFPILHTLFLSSCTKAMRIWLAGLAPSGKVATHRWRKEKPWKDVFRSAMKCKTAEAAALVFGYGAPVSAILDALHPDDDPWPKTLRSLPKRKAYCLHHAVIRGYQAAVDFLLARDGDAYVNVPDTEGMSPLESAVRLQWTGIVESLLAYNARTDFTIDWDGETILHNAVKNEREYIVLVLIARGTDLDVTDKAAHPCGHQPASGDGRPLIFFAINGGPGMIALLVKHGADVNMVHPAAPNQVYTAHMSQQTPLLCAIQNGRVESVRALLEAGADAFRSDKYGYDAWEYAKSSEYRIPLLRLLRGRS</sequence>
<dbReference type="CDD" id="cd09917">
    <property type="entry name" value="F-box_SF"/>
    <property type="match status" value="1"/>
</dbReference>
<evidence type="ECO:0000313" key="6">
    <source>
        <dbReference type="Proteomes" id="UP000184356"/>
    </source>
</evidence>
<feature type="repeat" description="ANK" evidence="3">
    <location>
        <begin position="332"/>
        <end position="364"/>
    </location>
</feature>
<dbReference type="Gene3D" id="1.25.40.20">
    <property type="entry name" value="Ankyrin repeat-containing domain"/>
    <property type="match status" value="1"/>
</dbReference>